<keyword evidence="1" id="KW-0472">Membrane</keyword>
<organism evidence="2 3">
    <name type="scientific">Aphis craccivora</name>
    <name type="common">Cowpea aphid</name>
    <dbReference type="NCBI Taxonomy" id="307492"/>
    <lineage>
        <taxon>Eukaryota</taxon>
        <taxon>Metazoa</taxon>
        <taxon>Ecdysozoa</taxon>
        <taxon>Arthropoda</taxon>
        <taxon>Hexapoda</taxon>
        <taxon>Insecta</taxon>
        <taxon>Pterygota</taxon>
        <taxon>Neoptera</taxon>
        <taxon>Paraneoptera</taxon>
        <taxon>Hemiptera</taxon>
        <taxon>Sternorrhyncha</taxon>
        <taxon>Aphidomorpha</taxon>
        <taxon>Aphidoidea</taxon>
        <taxon>Aphididae</taxon>
        <taxon>Aphidini</taxon>
        <taxon>Aphis</taxon>
        <taxon>Aphis</taxon>
    </lineage>
</organism>
<keyword evidence="1" id="KW-0812">Transmembrane</keyword>
<protein>
    <submittedName>
        <fullName evidence="2">Uncharacterized protein</fullName>
    </submittedName>
</protein>
<keyword evidence="1" id="KW-1133">Transmembrane helix</keyword>
<dbReference type="Proteomes" id="UP000478052">
    <property type="component" value="Unassembled WGS sequence"/>
</dbReference>
<dbReference type="AlphaFoldDB" id="A0A6G0W118"/>
<sequence length="131" mass="15204">MECKTNIWEIPDKELTCARIEGWYAEDGVGLWLLGWLGAVVFSFGLSKFLEVRRHWLVLISKIQEQFNLNILNCPIHSEHFENKILNFSIKLLINHWCVEVNRILNGKKKINCNEKDNIKIAAANSIIINI</sequence>
<keyword evidence="3" id="KW-1185">Reference proteome</keyword>
<accession>A0A6G0W118</accession>
<evidence type="ECO:0000256" key="1">
    <source>
        <dbReference type="SAM" id="Phobius"/>
    </source>
</evidence>
<dbReference type="EMBL" id="VUJU01010500">
    <property type="protein sequence ID" value="KAF0714045.1"/>
    <property type="molecule type" value="Genomic_DNA"/>
</dbReference>
<proteinExistence type="predicted"/>
<name>A0A6G0W118_APHCR</name>
<evidence type="ECO:0000313" key="2">
    <source>
        <dbReference type="EMBL" id="KAF0714045.1"/>
    </source>
</evidence>
<comment type="caution">
    <text evidence="2">The sequence shown here is derived from an EMBL/GenBank/DDBJ whole genome shotgun (WGS) entry which is preliminary data.</text>
</comment>
<gene>
    <name evidence="2" type="ORF">FWK35_00024968</name>
</gene>
<reference evidence="2 3" key="1">
    <citation type="submission" date="2019-08" db="EMBL/GenBank/DDBJ databases">
        <title>Whole genome of Aphis craccivora.</title>
        <authorList>
            <person name="Voronova N.V."/>
            <person name="Shulinski R.S."/>
            <person name="Bandarenka Y.V."/>
            <person name="Zhorov D.G."/>
            <person name="Warner D."/>
        </authorList>
    </citation>
    <scope>NUCLEOTIDE SEQUENCE [LARGE SCALE GENOMIC DNA]</scope>
    <source>
        <strain evidence="2">180601</strain>
        <tissue evidence="2">Whole Body</tissue>
    </source>
</reference>
<evidence type="ECO:0000313" key="3">
    <source>
        <dbReference type="Proteomes" id="UP000478052"/>
    </source>
</evidence>
<feature type="transmembrane region" description="Helical" evidence="1">
    <location>
        <begin position="29"/>
        <end position="50"/>
    </location>
</feature>